<keyword evidence="2" id="KW-1185">Reference proteome</keyword>
<evidence type="ECO:0000313" key="1">
    <source>
        <dbReference type="EMBL" id="ESL01521.1"/>
    </source>
</evidence>
<dbReference type="AlphaFoldDB" id="V2Y1E7"/>
<sequence>MNQIKLKIIFLLFDNDLNLINKIKPKIINKVKEAKKSIIINYIRNYSIFNHNFSRLSYLKYKAPL</sequence>
<dbReference type="EMBL" id="ACIL03000022">
    <property type="protein sequence ID" value="ESL01521.1"/>
    <property type="molecule type" value="Genomic_DNA"/>
</dbReference>
<accession>V2Y1E7</accession>
<dbReference type="Proteomes" id="UP000018227">
    <property type="component" value="Unassembled WGS sequence"/>
</dbReference>
<dbReference type="HOGENOM" id="CLU_2841741_0_0_9"/>
<gene>
    <name evidence="1" type="ORF">GCWU0000282_003275</name>
</gene>
<name>V2Y1E7_9FIRM</name>
<protein>
    <submittedName>
        <fullName evidence="1">Uncharacterized protein</fullName>
    </submittedName>
</protein>
<comment type="caution">
    <text evidence="1">The sequence shown here is derived from an EMBL/GenBank/DDBJ whole genome shotgun (WGS) entry which is preliminary data.</text>
</comment>
<reference evidence="1 2" key="1">
    <citation type="submission" date="2013-06" db="EMBL/GenBank/DDBJ databases">
        <authorList>
            <person name="Weinstock G."/>
            <person name="Sodergren E."/>
            <person name="Clifton S."/>
            <person name="Fulton L."/>
            <person name="Fulton B."/>
            <person name="Courtney L."/>
            <person name="Fronick C."/>
            <person name="Harrison M."/>
            <person name="Strong C."/>
            <person name="Farmer C."/>
            <person name="Delahaunty K."/>
            <person name="Markovic C."/>
            <person name="Hall O."/>
            <person name="Minx P."/>
            <person name="Tomlinson C."/>
            <person name="Mitreva M."/>
            <person name="Nelson J."/>
            <person name="Hou S."/>
            <person name="Wollam A."/>
            <person name="Pepin K.H."/>
            <person name="Johnson M."/>
            <person name="Bhonagiri V."/>
            <person name="Nash W.E."/>
            <person name="Warren W."/>
            <person name="Chinwalla A."/>
            <person name="Mardis E.R."/>
            <person name="Wilson R.K."/>
        </authorList>
    </citation>
    <scope>NUCLEOTIDE SEQUENCE [LARGE SCALE GENOMIC DNA]</scope>
    <source>
        <strain evidence="1 2">ATCC 51271</strain>
    </source>
</reference>
<evidence type="ECO:0000313" key="2">
    <source>
        <dbReference type="Proteomes" id="UP000018227"/>
    </source>
</evidence>
<organism evidence="1 2">
    <name type="scientific">Catonella morbi ATCC 51271</name>
    <dbReference type="NCBI Taxonomy" id="592026"/>
    <lineage>
        <taxon>Bacteria</taxon>
        <taxon>Bacillati</taxon>
        <taxon>Bacillota</taxon>
        <taxon>Clostridia</taxon>
        <taxon>Lachnospirales</taxon>
        <taxon>Lachnospiraceae</taxon>
        <taxon>Catonella</taxon>
    </lineage>
</organism>
<proteinExistence type="predicted"/>